<protein>
    <recommendedName>
        <fullName evidence="2">BTB domain-containing protein</fullName>
    </recommendedName>
</protein>
<name>A0A4Y9YLQ5_9AGAM</name>
<dbReference type="InterPro" id="IPR000210">
    <property type="entry name" value="BTB/POZ_dom"/>
</dbReference>
<accession>A0A4Y9YLQ5</accession>
<feature type="region of interest" description="Disordered" evidence="1">
    <location>
        <begin position="1"/>
        <end position="199"/>
    </location>
</feature>
<dbReference type="InterPro" id="IPR011333">
    <property type="entry name" value="SKP1/BTB/POZ_sf"/>
</dbReference>
<organism evidence="3 4">
    <name type="scientific">Dentipellis fragilis</name>
    <dbReference type="NCBI Taxonomy" id="205917"/>
    <lineage>
        <taxon>Eukaryota</taxon>
        <taxon>Fungi</taxon>
        <taxon>Dikarya</taxon>
        <taxon>Basidiomycota</taxon>
        <taxon>Agaricomycotina</taxon>
        <taxon>Agaricomycetes</taxon>
        <taxon>Russulales</taxon>
        <taxon>Hericiaceae</taxon>
        <taxon>Dentipellis</taxon>
    </lineage>
</organism>
<feature type="domain" description="BTB" evidence="2">
    <location>
        <begin position="252"/>
        <end position="324"/>
    </location>
</feature>
<proteinExistence type="predicted"/>
<dbReference type="STRING" id="205917.A0A4Y9YLQ5"/>
<reference evidence="3 4" key="1">
    <citation type="submission" date="2019-02" db="EMBL/GenBank/DDBJ databases">
        <title>Genome sequencing of the rare red list fungi Dentipellis fragilis.</title>
        <authorList>
            <person name="Buettner E."/>
            <person name="Kellner H."/>
        </authorList>
    </citation>
    <scope>NUCLEOTIDE SEQUENCE [LARGE SCALE GENOMIC DNA]</scope>
    <source>
        <strain evidence="3 4">DSM 105465</strain>
    </source>
</reference>
<comment type="caution">
    <text evidence="3">The sequence shown here is derived from an EMBL/GenBank/DDBJ whole genome shotgun (WGS) entry which is preliminary data.</text>
</comment>
<evidence type="ECO:0000313" key="3">
    <source>
        <dbReference type="EMBL" id="TFY62880.1"/>
    </source>
</evidence>
<evidence type="ECO:0000313" key="4">
    <source>
        <dbReference type="Proteomes" id="UP000298327"/>
    </source>
</evidence>
<dbReference type="EMBL" id="SEOQ01000442">
    <property type="protein sequence ID" value="TFY62880.1"/>
    <property type="molecule type" value="Genomic_DNA"/>
</dbReference>
<dbReference type="Proteomes" id="UP000298327">
    <property type="component" value="Unassembled WGS sequence"/>
</dbReference>
<keyword evidence="4" id="KW-1185">Reference proteome</keyword>
<dbReference type="AlphaFoldDB" id="A0A4Y9YLQ5"/>
<feature type="compositionally biased region" description="Low complexity" evidence="1">
    <location>
        <begin position="134"/>
        <end position="143"/>
    </location>
</feature>
<evidence type="ECO:0000256" key="1">
    <source>
        <dbReference type="SAM" id="MobiDB-lite"/>
    </source>
</evidence>
<dbReference type="SUPFAM" id="SSF54695">
    <property type="entry name" value="POZ domain"/>
    <property type="match status" value="1"/>
</dbReference>
<evidence type="ECO:0000259" key="2">
    <source>
        <dbReference type="PROSITE" id="PS50097"/>
    </source>
</evidence>
<dbReference type="Gene3D" id="3.30.710.10">
    <property type="entry name" value="Potassium Channel Kv1.1, Chain A"/>
    <property type="match status" value="1"/>
</dbReference>
<dbReference type="PROSITE" id="PS50097">
    <property type="entry name" value="BTB"/>
    <property type="match status" value="1"/>
</dbReference>
<dbReference type="OrthoDB" id="2879636at2759"/>
<gene>
    <name evidence="3" type="ORF">EVG20_g6543</name>
</gene>
<sequence>MIRNTANRKPNVPKENRKPSKPSTVTRRAAFTVYQDSRLVPVSTASAAESKPTKTPTFKPGEDDRFSPTLFTKKGRASARASIVSGQTYGLPLPVLPNLKGKPAPTPKKPRKRRVLNPRTPGDADDQDLEGVLSDGSLSPWSSSRERVTSTPTKRMHAGGSPSKPSSSPTLFRYHSDRPSTPSGSPLTPVKINMSDGPSPNMFDHGLSSNGHYVSARPSADKQLVSQPVKLASPGDSPAVVTRHPSFSFDDGNLAIVAGQTHYFLVHRGLIYHRSAFLKNLIEKQMSGSQQTLEGYPVLRLEGSPDDLLLFVQALYDGLFSVLQEEDNFSTVSVLLRLASIYYVESLRRESLDLLLKAWPVTLSQWDRRERQAMRSDPVLPHPMAIINLARQINAPELLPSAFYDLSRHLPSAVVCGFTDACTGAHITLAPDDLVRFLRGREAASRFFSTFVVNALEGRKASQWCTAPPRHCQGAFELATYELLRDVNGVVCGRTLDPLFAMVDALKVLMKDGSSAAETQDESAVGHTCDMCRIELAGEVDAAREQLWGKLPEWFGVEVPDWD</sequence>